<feature type="transmembrane region" description="Helical" evidence="7">
    <location>
        <begin position="104"/>
        <end position="126"/>
    </location>
</feature>
<evidence type="ECO:0000256" key="6">
    <source>
        <dbReference type="ARBA" id="ARBA00023136"/>
    </source>
</evidence>
<keyword evidence="10" id="KW-1185">Reference proteome</keyword>
<gene>
    <name evidence="9" type="ORF">ISP08_08895</name>
</gene>
<comment type="subcellular location">
    <subcellularLocation>
        <location evidence="1">Cell membrane</location>
        <topology evidence="1">Multi-pass membrane protein</topology>
    </subcellularLocation>
</comment>
<protein>
    <submittedName>
        <fullName evidence="9">MFS transporter</fullName>
    </submittedName>
</protein>
<keyword evidence="4 7" id="KW-0812">Transmembrane</keyword>
<dbReference type="AlphaFoldDB" id="A0A7T1AYJ5"/>
<feature type="domain" description="Major facilitator superfamily (MFS) profile" evidence="8">
    <location>
        <begin position="14"/>
        <end position="392"/>
    </location>
</feature>
<dbReference type="GO" id="GO:0005886">
    <property type="term" value="C:plasma membrane"/>
    <property type="evidence" value="ECO:0007669"/>
    <property type="project" value="UniProtKB-SubCell"/>
</dbReference>
<evidence type="ECO:0000313" key="9">
    <source>
        <dbReference type="EMBL" id="QPM74454.1"/>
    </source>
</evidence>
<feature type="transmembrane region" description="Helical" evidence="7">
    <location>
        <begin position="339"/>
        <end position="359"/>
    </location>
</feature>
<evidence type="ECO:0000256" key="5">
    <source>
        <dbReference type="ARBA" id="ARBA00022989"/>
    </source>
</evidence>
<keyword evidence="2" id="KW-0813">Transport</keyword>
<feature type="transmembrane region" description="Helical" evidence="7">
    <location>
        <begin position="46"/>
        <end position="73"/>
    </location>
</feature>
<feature type="transmembrane region" description="Helical" evidence="7">
    <location>
        <begin position="246"/>
        <end position="264"/>
    </location>
</feature>
<feature type="transmembrane region" description="Helical" evidence="7">
    <location>
        <begin position="303"/>
        <end position="327"/>
    </location>
</feature>
<feature type="transmembrane region" description="Helical" evidence="7">
    <location>
        <begin position="138"/>
        <end position="159"/>
    </location>
</feature>
<evidence type="ECO:0000256" key="1">
    <source>
        <dbReference type="ARBA" id="ARBA00004651"/>
    </source>
</evidence>
<dbReference type="PANTHER" id="PTHR23517:SF3">
    <property type="entry name" value="INTEGRAL MEMBRANE TRANSPORT PROTEIN"/>
    <property type="match status" value="1"/>
</dbReference>
<feature type="transmembrane region" description="Helical" evidence="7">
    <location>
        <begin position="276"/>
        <end position="297"/>
    </location>
</feature>
<evidence type="ECO:0000256" key="3">
    <source>
        <dbReference type="ARBA" id="ARBA00022475"/>
    </source>
</evidence>
<dbReference type="RefSeq" id="WP_195718384.1">
    <property type="nucleotide sequence ID" value="NZ_CP064056.1"/>
</dbReference>
<name>A0A7T1AYJ5_9STAP</name>
<sequence>MQNSSLNNFKQSNNFIIMLVILFLMEFARGMYILSYLSLLPTATTIAVGITSTAISIHFISDAATNFVIGFLLKRFGSKIVLTSGFLLAFVSLFLVIWLPTNPIVLIASAMLLGIAVSPIWVIMLASVEEKNRGKQMGYVYFSWLLGLLVGMIAMNLIFKFDPTNFAFMMSLVVLIAWVLYYFVKIRLTNYNTRPVSEQLGQIVDVTKKHLILFPGILLQGASITALVPILPIYATKVVGVSTVEYTIAIIIGGVGCAISMLFLSKIIDNNGKTFMYAMIFGGFVLYAVMIFALSLITNIYIVWGLAIFIGLMYGLLLPAWNTFMAAHIHPDEQEETWGVFNSIQGFGSMIGPIVGGLIKEFTKSVNNTFYFSAGVFLLLAIFYGYYFISNKSKQSH</sequence>
<dbReference type="PANTHER" id="PTHR23517">
    <property type="entry name" value="RESISTANCE PROTEIN MDTM, PUTATIVE-RELATED-RELATED"/>
    <property type="match status" value="1"/>
</dbReference>
<dbReference type="CDD" id="cd17325">
    <property type="entry name" value="MFS_MdtG_SLC18_like"/>
    <property type="match status" value="1"/>
</dbReference>
<reference evidence="9 10" key="1">
    <citation type="submission" date="2020-10" db="EMBL/GenBank/DDBJ databases">
        <title>Closed genome sequences of Staphylococcus lloydii sp. nov. and Staphylococcus durrellii sp. nov. Isolated from Captive Fruit Bats (Pteropus livingstonii).</title>
        <authorList>
            <person name="Fountain K."/>
        </authorList>
    </citation>
    <scope>NUCLEOTIDE SEQUENCE [LARGE SCALE GENOMIC DNA]</scope>
    <source>
        <strain evidence="9 10">23_2_7_LY</strain>
    </source>
</reference>
<feature type="transmembrane region" description="Helical" evidence="7">
    <location>
        <begin position="165"/>
        <end position="184"/>
    </location>
</feature>
<dbReference type="NCBIfam" id="NF047396">
    <property type="entry name" value="MFS_flip_LtaA"/>
    <property type="match status" value="1"/>
</dbReference>
<proteinExistence type="predicted"/>
<dbReference type="Proteomes" id="UP000594455">
    <property type="component" value="Chromosome"/>
</dbReference>
<organism evidence="9 10">
    <name type="scientific">Staphylococcus lloydii</name>
    <dbReference type="NCBI Taxonomy" id="2781774"/>
    <lineage>
        <taxon>Bacteria</taxon>
        <taxon>Bacillati</taxon>
        <taxon>Bacillota</taxon>
        <taxon>Bacilli</taxon>
        <taxon>Bacillales</taxon>
        <taxon>Staphylococcaceae</taxon>
        <taxon>Staphylococcus</taxon>
    </lineage>
</organism>
<feature type="transmembrane region" description="Helical" evidence="7">
    <location>
        <begin position="12"/>
        <end position="34"/>
    </location>
</feature>
<dbReference type="InterPro" id="IPR011701">
    <property type="entry name" value="MFS"/>
</dbReference>
<evidence type="ECO:0000256" key="7">
    <source>
        <dbReference type="SAM" id="Phobius"/>
    </source>
</evidence>
<keyword evidence="5 7" id="KW-1133">Transmembrane helix</keyword>
<dbReference type="Pfam" id="PF07690">
    <property type="entry name" value="MFS_1"/>
    <property type="match status" value="1"/>
</dbReference>
<feature type="transmembrane region" description="Helical" evidence="7">
    <location>
        <begin position="80"/>
        <end position="98"/>
    </location>
</feature>
<dbReference type="EMBL" id="CP064056">
    <property type="protein sequence ID" value="QPM74454.1"/>
    <property type="molecule type" value="Genomic_DNA"/>
</dbReference>
<evidence type="ECO:0000313" key="10">
    <source>
        <dbReference type="Proteomes" id="UP000594455"/>
    </source>
</evidence>
<dbReference type="SUPFAM" id="SSF103473">
    <property type="entry name" value="MFS general substrate transporter"/>
    <property type="match status" value="1"/>
</dbReference>
<accession>A0A7T1AYJ5</accession>
<feature type="transmembrane region" description="Helical" evidence="7">
    <location>
        <begin position="211"/>
        <end position="234"/>
    </location>
</feature>
<feature type="transmembrane region" description="Helical" evidence="7">
    <location>
        <begin position="371"/>
        <end position="389"/>
    </location>
</feature>
<dbReference type="InterPro" id="IPR036259">
    <property type="entry name" value="MFS_trans_sf"/>
</dbReference>
<evidence type="ECO:0000256" key="2">
    <source>
        <dbReference type="ARBA" id="ARBA00022448"/>
    </source>
</evidence>
<keyword evidence="6 7" id="KW-0472">Membrane</keyword>
<dbReference type="InterPro" id="IPR020846">
    <property type="entry name" value="MFS_dom"/>
</dbReference>
<dbReference type="PROSITE" id="PS50850">
    <property type="entry name" value="MFS"/>
    <property type="match status" value="1"/>
</dbReference>
<evidence type="ECO:0000256" key="4">
    <source>
        <dbReference type="ARBA" id="ARBA00022692"/>
    </source>
</evidence>
<evidence type="ECO:0000259" key="8">
    <source>
        <dbReference type="PROSITE" id="PS50850"/>
    </source>
</evidence>
<keyword evidence="3" id="KW-1003">Cell membrane</keyword>
<dbReference type="GO" id="GO:0022857">
    <property type="term" value="F:transmembrane transporter activity"/>
    <property type="evidence" value="ECO:0007669"/>
    <property type="project" value="InterPro"/>
</dbReference>
<dbReference type="InterPro" id="IPR050171">
    <property type="entry name" value="MFS_Transporters"/>
</dbReference>
<dbReference type="Gene3D" id="1.20.1250.20">
    <property type="entry name" value="MFS general substrate transporter like domains"/>
    <property type="match status" value="2"/>
</dbReference>
<dbReference type="KEGG" id="sllo:ISP08_08895"/>